<dbReference type="RefSeq" id="WP_253244047.1">
    <property type="nucleotide sequence ID" value="NZ_JAMYJR010000079.1"/>
</dbReference>
<keyword evidence="1" id="KW-0812">Transmembrane</keyword>
<protein>
    <recommendedName>
        <fullName evidence="4">NADH dehydrogenase subunit 3</fullName>
    </recommendedName>
</protein>
<name>A0ABT1E4J6_9ACTN</name>
<evidence type="ECO:0000313" key="3">
    <source>
        <dbReference type="Proteomes" id="UP001523369"/>
    </source>
</evidence>
<keyword evidence="1" id="KW-1133">Transmembrane helix</keyword>
<gene>
    <name evidence="2" type="ORF">M1L60_46495</name>
</gene>
<proteinExistence type="predicted"/>
<reference evidence="2 3" key="1">
    <citation type="submission" date="2022-06" db="EMBL/GenBank/DDBJ databases">
        <title>New Species of the Genus Actinoplanes, ActinopZanes ferrugineus.</title>
        <authorList>
            <person name="Ding P."/>
        </authorList>
    </citation>
    <scope>NUCLEOTIDE SEQUENCE [LARGE SCALE GENOMIC DNA]</scope>
    <source>
        <strain evidence="2 3">TRM88003</strain>
    </source>
</reference>
<sequence length="54" mass="5926">MLTLFRYWFDGVMSKGMIALTGLLAFGSVVLIAVMSLVSTVLGLWPGEQKSFEN</sequence>
<keyword evidence="3" id="KW-1185">Reference proteome</keyword>
<evidence type="ECO:0000256" key="1">
    <source>
        <dbReference type="SAM" id="Phobius"/>
    </source>
</evidence>
<keyword evidence="1" id="KW-0472">Membrane</keyword>
<dbReference type="Proteomes" id="UP001523369">
    <property type="component" value="Unassembled WGS sequence"/>
</dbReference>
<accession>A0ABT1E4J6</accession>
<evidence type="ECO:0000313" key="2">
    <source>
        <dbReference type="EMBL" id="MCO8278044.1"/>
    </source>
</evidence>
<feature type="transmembrane region" description="Helical" evidence="1">
    <location>
        <begin position="20"/>
        <end position="45"/>
    </location>
</feature>
<evidence type="ECO:0008006" key="4">
    <source>
        <dbReference type="Google" id="ProtNLM"/>
    </source>
</evidence>
<organism evidence="2 3">
    <name type="scientific">Paractinoplanes aksuensis</name>
    <dbReference type="NCBI Taxonomy" id="2939490"/>
    <lineage>
        <taxon>Bacteria</taxon>
        <taxon>Bacillati</taxon>
        <taxon>Actinomycetota</taxon>
        <taxon>Actinomycetes</taxon>
        <taxon>Micromonosporales</taxon>
        <taxon>Micromonosporaceae</taxon>
        <taxon>Paractinoplanes</taxon>
    </lineage>
</organism>
<dbReference type="EMBL" id="JAMYJR010000079">
    <property type="protein sequence ID" value="MCO8278044.1"/>
    <property type="molecule type" value="Genomic_DNA"/>
</dbReference>
<comment type="caution">
    <text evidence="2">The sequence shown here is derived from an EMBL/GenBank/DDBJ whole genome shotgun (WGS) entry which is preliminary data.</text>
</comment>